<organism evidence="2 3">
    <name type="scientific">Parathalassolituus penaei</name>
    <dbReference type="NCBI Taxonomy" id="2997323"/>
    <lineage>
        <taxon>Bacteria</taxon>
        <taxon>Pseudomonadati</taxon>
        <taxon>Pseudomonadota</taxon>
        <taxon>Gammaproteobacteria</taxon>
        <taxon>Oceanospirillales</taxon>
        <taxon>Oceanospirillaceae</taxon>
        <taxon>Parathalassolituus</taxon>
    </lineage>
</organism>
<name>A0A9X3IQE0_9GAMM</name>
<keyword evidence="1" id="KW-0732">Signal</keyword>
<dbReference type="SUPFAM" id="SSF81901">
    <property type="entry name" value="HCP-like"/>
    <property type="match status" value="1"/>
</dbReference>
<feature type="chain" id="PRO_5040748767" description="Sel1 repeat family protein" evidence="1">
    <location>
        <begin position="22"/>
        <end position="179"/>
    </location>
</feature>
<dbReference type="Pfam" id="PF08238">
    <property type="entry name" value="Sel1"/>
    <property type="match status" value="2"/>
</dbReference>
<proteinExistence type="predicted"/>
<evidence type="ECO:0000256" key="1">
    <source>
        <dbReference type="SAM" id="SignalP"/>
    </source>
</evidence>
<dbReference type="Proteomes" id="UP001150830">
    <property type="component" value="Unassembled WGS sequence"/>
</dbReference>
<dbReference type="Gene3D" id="1.25.40.10">
    <property type="entry name" value="Tetratricopeptide repeat domain"/>
    <property type="match status" value="1"/>
</dbReference>
<evidence type="ECO:0000313" key="2">
    <source>
        <dbReference type="EMBL" id="MCY0964072.1"/>
    </source>
</evidence>
<evidence type="ECO:0000313" key="3">
    <source>
        <dbReference type="Proteomes" id="UP001150830"/>
    </source>
</evidence>
<dbReference type="AlphaFoldDB" id="A0A9X3IQE0"/>
<dbReference type="EMBL" id="JAPNOA010000009">
    <property type="protein sequence ID" value="MCY0964072.1"/>
    <property type="molecule type" value="Genomic_DNA"/>
</dbReference>
<gene>
    <name evidence="2" type="ORF">OUO13_02630</name>
</gene>
<dbReference type="InterPro" id="IPR006597">
    <property type="entry name" value="Sel1-like"/>
</dbReference>
<protein>
    <recommendedName>
        <fullName evidence="4">Sel1 repeat family protein</fullName>
    </recommendedName>
</protein>
<dbReference type="InterPro" id="IPR011990">
    <property type="entry name" value="TPR-like_helical_dom_sf"/>
</dbReference>
<evidence type="ECO:0008006" key="4">
    <source>
        <dbReference type="Google" id="ProtNLM"/>
    </source>
</evidence>
<keyword evidence="3" id="KW-1185">Reference proteome</keyword>
<feature type="signal peptide" evidence="1">
    <location>
        <begin position="1"/>
        <end position="21"/>
    </location>
</feature>
<dbReference type="RefSeq" id="WP_283172290.1">
    <property type="nucleotide sequence ID" value="NZ_JAPNOA010000009.1"/>
</dbReference>
<comment type="caution">
    <text evidence="2">The sequence shown here is derived from an EMBL/GenBank/DDBJ whole genome shotgun (WGS) entry which is preliminary data.</text>
</comment>
<accession>A0A9X3IQE0</accession>
<sequence>MNSFKHLLASVLLIMPLSLLAETSTASTSVDDDQNPDIDYSVSELSYENYVHSSKRIKCLYGYAAEKTGDHKAAMAIFNDCISRWHDVYSMIWLAQMYEAGVSMPRDLKRSTELMGMGAEDAEIGGYAALARYHYGVALYEGKGIQSNPEQAIHWLKRANAEGVPEAGEYLHKLGLAAE</sequence>
<reference evidence="2" key="1">
    <citation type="submission" date="2022-11" db="EMBL/GenBank/DDBJ databases">
        <title>Parathalassolutuus dongxingensis gen. nov., sp. nov., a novel member of family Oceanospirillaceae isolated from a coastal shrimp pond in Guangxi, China.</title>
        <authorList>
            <person name="Chen H."/>
        </authorList>
    </citation>
    <scope>NUCLEOTIDE SEQUENCE</scope>
    <source>
        <strain evidence="2">G-43</strain>
    </source>
</reference>
<dbReference type="SMART" id="SM00671">
    <property type="entry name" value="SEL1"/>
    <property type="match status" value="2"/>
</dbReference>